<keyword evidence="5 10" id="KW-0378">Hydrolase</keyword>
<protein>
    <submittedName>
        <fullName evidence="10">M13 family metallopeptidase</fullName>
        <ecNumber evidence="10">3.4.24.-</ecNumber>
    </submittedName>
</protein>
<dbReference type="InterPro" id="IPR024079">
    <property type="entry name" value="MetalloPept_cat_dom_sf"/>
</dbReference>
<dbReference type="PANTHER" id="PTHR11733">
    <property type="entry name" value="ZINC METALLOPROTEASE FAMILY M13 NEPRILYSIN-RELATED"/>
    <property type="match status" value="1"/>
</dbReference>
<dbReference type="Proteomes" id="UP001580928">
    <property type="component" value="Unassembled WGS sequence"/>
</dbReference>
<dbReference type="Pfam" id="PF01431">
    <property type="entry name" value="Peptidase_M13"/>
    <property type="match status" value="1"/>
</dbReference>
<comment type="caution">
    <text evidence="10">The sequence shown here is derived from an EMBL/GenBank/DDBJ whole genome shotgun (WGS) entry which is preliminary data.</text>
</comment>
<evidence type="ECO:0000256" key="6">
    <source>
        <dbReference type="ARBA" id="ARBA00022833"/>
    </source>
</evidence>
<gene>
    <name evidence="10" type="ORF">WKR92_01005</name>
</gene>
<evidence type="ECO:0000313" key="10">
    <source>
        <dbReference type="EMBL" id="MFB5944401.1"/>
    </source>
</evidence>
<evidence type="ECO:0000256" key="2">
    <source>
        <dbReference type="ARBA" id="ARBA00007357"/>
    </source>
</evidence>
<keyword evidence="6" id="KW-0862">Zinc</keyword>
<dbReference type="Pfam" id="PF05649">
    <property type="entry name" value="Peptidase_M13_N"/>
    <property type="match status" value="1"/>
</dbReference>
<feature type="domain" description="Peptidase M13 N-terminal" evidence="9">
    <location>
        <begin position="46"/>
        <end position="424"/>
    </location>
</feature>
<dbReference type="PRINTS" id="PR00786">
    <property type="entry name" value="NEPRILYSIN"/>
</dbReference>
<evidence type="ECO:0000259" key="8">
    <source>
        <dbReference type="Pfam" id="PF01431"/>
    </source>
</evidence>
<dbReference type="InterPro" id="IPR000718">
    <property type="entry name" value="Peptidase_M13"/>
</dbReference>
<sequence length="681" mass="76838">MKYPSILICGMALVAAQSCSQPESQVASNVPDKFIDPSNMDTTVNPGDDFFHYANGIWMKNNPIPDKETRWGSFNELREFNAQAVKGLLEEAAAADAEEGSIEQRVGVFYTSAMDSVKIEEVGASVIEEDLNRIDAITDIEGVLNESVFQRTHALGSPFFSFYVGQDRKNVEKNMPQIGQGGTTLPDRDHYLVENSRNQEIKDAYKDYVERLFVLTGSTDQQASENFETIWNFEKALAKAQKSRVEMRDPQATYNKFSLAELTKSTQPFNWEKMLPALKVEGADTLLVNNPQFFEDEAKLIASTPVDDLKVYLKWNVLKGSASLLSKDFVDANFAFTQALTGQKVITPRWQRSFNLIDRNIGDLLGQLYVAKYFTPEAKERMDELVNNLSVTFGERIEGLEWMSDETKERALEKLNAFTPKIGYTTKWKTYDGLELAADDFYGNVQRAQQWAYDDMVSQFGKPVDKTRWGMTPPTVNAYYSPVRNEIAFPAGILQFPFFSFEADDAINYGGIGAVIGHEMTHGFDDSGRQYAADGNLKDWWTEEDAEQFKVLADKVVEQYNNYTVLDTIHVNGKLTLGENLADLGGLAIAYAAFKKTPQGQSDELIDGLTPDQRFFLSWAQVWRMNVRPETSAQLILTDPHSPGDARTVGPLVHMDAWYEAFDVQEGDKLFIPKEDRVTIW</sequence>
<dbReference type="EMBL" id="JBBVGT010000001">
    <property type="protein sequence ID" value="MFB5944401.1"/>
    <property type="molecule type" value="Genomic_DNA"/>
</dbReference>
<evidence type="ECO:0000256" key="7">
    <source>
        <dbReference type="ARBA" id="ARBA00023049"/>
    </source>
</evidence>
<evidence type="ECO:0000313" key="11">
    <source>
        <dbReference type="Proteomes" id="UP001580928"/>
    </source>
</evidence>
<dbReference type="SUPFAM" id="SSF55486">
    <property type="entry name" value="Metalloproteases ('zincins'), catalytic domain"/>
    <property type="match status" value="1"/>
</dbReference>
<evidence type="ECO:0000256" key="3">
    <source>
        <dbReference type="ARBA" id="ARBA00022670"/>
    </source>
</evidence>
<keyword evidence="7" id="KW-0482">Metalloprotease</keyword>
<reference evidence="10 11" key="1">
    <citation type="submission" date="2024-04" db="EMBL/GenBank/DDBJ databases">
        <title>Albibacterium profundi sp. nov., isolated from sediment of the Challenger Deep of Mariana Trench.</title>
        <authorList>
            <person name="Wang Y."/>
        </authorList>
    </citation>
    <scope>NUCLEOTIDE SEQUENCE [LARGE SCALE GENOMIC DNA]</scope>
    <source>
        <strain evidence="10 11">RHL897</strain>
    </source>
</reference>
<dbReference type="Gene3D" id="1.10.1380.10">
    <property type="entry name" value="Neutral endopeptidase , domain2"/>
    <property type="match status" value="1"/>
</dbReference>
<evidence type="ECO:0000259" key="9">
    <source>
        <dbReference type="Pfam" id="PF05649"/>
    </source>
</evidence>
<dbReference type="PROSITE" id="PS51257">
    <property type="entry name" value="PROKAR_LIPOPROTEIN"/>
    <property type="match status" value="1"/>
</dbReference>
<proteinExistence type="inferred from homology"/>
<name>A0ABV5CA29_9SPHI</name>
<dbReference type="Gene3D" id="3.40.390.10">
    <property type="entry name" value="Collagenase (Catalytic Domain)"/>
    <property type="match status" value="1"/>
</dbReference>
<organism evidence="10 11">
    <name type="scientific">Albibacterium profundi</name>
    <dbReference type="NCBI Taxonomy" id="3134906"/>
    <lineage>
        <taxon>Bacteria</taxon>
        <taxon>Pseudomonadati</taxon>
        <taxon>Bacteroidota</taxon>
        <taxon>Sphingobacteriia</taxon>
        <taxon>Sphingobacteriales</taxon>
        <taxon>Sphingobacteriaceae</taxon>
        <taxon>Albibacterium</taxon>
    </lineage>
</organism>
<dbReference type="PROSITE" id="PS51885">
    <property type="entry name" value="NEPRILYSIN"/>
    <property type="match status" value="1"/>
</dbReference>
<dbReference type="EC" id="3.4.24.-" evidence="10"/>
<dbReference type="InterPro" id="IPR042089">
    <property type="entry name" value="Peptidase_M13_dom_2"/>
</dbReference>
<dbReference type="InterPro" id="IPR018497">
    <property type="entry name" value="Peptidase_M13_C"/>
</dbReference>
<dbReference type="InterPro" id="IPR008753">
    <property type="entry name" value="Peptidase_M13_N"/>
</dbReference>
<keyword evidence="4" id="KW-0479">Metal-binding</keyword>
<keyword evidence="3" id="KW-0645">Protease</keyword>
<evidence type="ECO:0000256" key="5">
    <source>
        <dbReference type="ARBA" id="ARBA00022801"/>
    </source>
</evidence>
<dbReference type="GO" id="GO:0016787">
    <property type="term" value="F:hydrolase activity"/>
    <property type="evidence" value="ECO:0007669"/>
    <property type="project" value="UniProtKB-KW"/>
</dbReference>
<dbReference type="CDD" id="cd08662">
    <property type="entry name" value="M13"/>
    <property type="match status" value="1"/>
</dbReference>
<comment type="cofactor">
    <cofactor evidence="1">
        <name>Zn(2+)</name>
        <dbReference type="ChEBI" id="CHEBI:29105"/>
    </cofactor>
</comment>
<keyword evidence="11" id="KW-1185">Reference proteome</keyword>
<accession>A0ABV5CA29</accession>
<dbReference type="PANTHER" id="PTHR11733:SF167">
    <property type="entry name" value="FI17812P1-RELATED"/>
    <property type="match status" value="1"/>
</dbReference>
<comment type="similarity">
    <text evidence="2">Belongs to the peptidase M13 family.</text>
</comment>
<evidence type="ECO:0000256" key="1">
    <source>
        <dbReference type="ARBA" id="ARBA00001947"/>
    </source>
</evidence>
<evidence type="ECO:0000256" key="4">
    <source>
        <dbReference type="ARBA" id="ARBA00022723"/>
    </source>
</evidence>
<dbReference type="RefSeq" id="WP_375555983.1">
    <property type="nucleotide sequence ID" value="NZ_JBBVGT010000001.1"/>
</dbReference>
<feature type="domain" description="Peptidase M13 C-terminal" evidence="8">
    <location>
        <begin position="477"/>
        <end position="677"/>
    </location>
</feature>